<dbReference type="PANTHER" id="PTHR33700:SF4">
    <property type="entry name" value="MYB-LIKE PROTEIN X"/>
    <property type="match status" value="1"/>
</dbReference>
<feature type="compositionally biased region" description="Basic and acidic residues" evidence="1">
    <location>
        <begin position="189"/>
        <end position="207"/>
    </location>
</feature>
<feature type="region of interest" description="Disordered" evidence="1">
    <location>
        <begin position="280"/>
        <end position="356"/>
    </location>
</feature>
<sequence length="507" mass="55806">MFKQSPSRNHRSKGIRLKHVLQICLLLGVCFWLIYQVKHSHDKRKAFDENDAKLSDKTQSGGELLNFGRKDLHPYVKEVTKKDKHGGEEEEETGVEEEESKHGEDEQEEENKHEVDEQEDEENKSEETEDEERGVGDDEIDENDQEKLDGEADRDEESIDDEKEGKEDDKKSEDKDSQLETSLEDQDHDDGTENIHEAREEHYKGDDASSAVAHDTQTIISETENLSSENSIKKSEMNIVEQENKSNGTQEIDRDQNNPEIKLVEGGMHENGTSLNVITVEQEGNDSFSNSVDSSDPNSTVTSHSNDQSEGTNNTKLVSNIASNTFAEVSIGGNNSTDTDIGTSGSPQKNGTASISDSALAQNITVDLSNTGYTNTISESNQSDGNSTVSIKNEEADAGSGESTSANNSESVLSEKITTEAEDGSVSSISKENTDASENKLDGRDEPGGNKKSSDNYSRDEIDVIEHDPIDASDSHIALDEKGVRIDLDTLPDIRTEWENSKDVAAE</sequence>
<keyword evidence="2" id="KW-0812">Transmembrane</keyword>
<dbReference type="RefSeq" id="XP_018822483.2">
    <property type="nucleotide sequence ID" value="XM_018966938.2"/>
</dbReference>
<dbReference type="FunCoup" id="A0A2I4ESU8">
    <property type="interactions" value="52"/>
</dbReference>
<evidence type="ECO:0000256" key="2">
    <source>
        <dbReference type="SAM" id="Phobius"/>
    </source>
</evidence>
<protein>
    <submittedName>
        <fullName evidence="4">Cilia- and flagella-associated protein 251-like</fullName>
    </submittedName>
</protein>
<feature type="compositionally biased region" description="Basic and acidic residues" evidence="1">
    <location>
        <begin position="163"/>
        <end position="178"/>
    </location>
</feature>
<dbReference type="Gramene" id="Jr13_02640_p1">
    <property type="protein sequence ID" value="cds.Jr13_02640_p1"/>
    <property type="gene ID" value="Jr13_02640"/>
</dbReference>
<feature type="compositionally biased region" description="Polar residues" evidence="1">
    <location>
        <begin position="401"/>
        <end position="412"/>
    </location>
</feature>
<feature type="compositionally biased region" description="Low complexity" evidence="1">
    <location>
        <begin position="285"/>
        <end position="303"/>
    </location>
</feature>
<reference evidence="4" key="1">
    <citation type="submission" date="2025-08" db="UniProtKB">
        <authorList>
            <consortium name="RefSeq"/>
        </authorList>
    </citation>
    <scope>IDENTIFICATION</scope>
    <source>
        <tissue evidence="4">Leaves</tissue>
    </source>
</reference>
<feature type="compositionally biased region" description="Acidic residues" evidence="1">
    <location>
        <begin position="88"/>
        <end position="98"/>
    </location>
</feature>
<feature type="compositionally biased region" description="Basic and acidic residues" evidence="1">
    <location>
        <begin position="99"/>
        <end position="115"/>
    </location>
</feature>
<keyword evidence="2" id="KW-1133">Transmembrane helix</keyword>
<dbReference type="Proteomes" id="UP000235220">
    <property type="component" value="Chromosome 13"/>
</dbReference>
<evidence type="ECO:0000256" key="1">
    <source>
        <dbReference type="SAM" id="MobiDB-lite"/>
    </source>
</evidence>
<accession>A0A2I4ESU8</accession>
<feature type="transmembrane region" description="Helical" evidence="2">
    <location>
        <begin position="20"/>
        <end position="37"/>
    </location>
</feature>
<dbReference type="OrthoDB" id="1306415at2759"/>
<feature type="compositionally biased region" description="Polar residues" evidence="1">
    <location>
        <begin position="371"/>
        <end position="391"/>
    </location>
</feature>
<feature type="compositionally biased region" description="Polar residues" evidence="1">
    <location>
        <begin position="215"/>
        <end position="230"/>
    </location>
</feature>
<dbReference type="PANTHER" id="PTHR33700">
    <property type="entry name" value="MYB-LIKE PROTEIN X"/>
    <property type="match status" value="1"/>
</dbReference>
<evidence type="ECO:0000313" key="3">
    <source>
        <dbReference type="Proteomes" id="UP000235220"/>
    </source>
</evidence>
<organism evidence="3 4">
    <name type="scientific">Juglans regia</name>
    <name type="common">English walnut</name>
    <dbReference type="NCBI Taxonomy" id="51240"/>
    <lineage>
        <taxon>Eukaryota</taxon>
        <taxon>Viridiplantae</taxon>
        <taxon>Streptophyta</taxon>
        <taxon>Embryophyta</taxon>
        <taxon>Tracheophyta</taxon>
        <taxon>Spermatophyta</taxon>
        <taxon>Magnoliopsida</taxon>
        <taxon>eudicotyledons</taxon>
        <taxon>Gunneridae</taxon>
        <taxon>Pentapetalae</taxon>
        <taxon>rosids</taxon>
        <taxon>fabids</taxon>
        <taxon>Fagales</taxon>
        <taxon>Juglandaceae</taxon>
        <taxon>Juglans</taxon>
    </lineage>
</organism>
<feature type="region of interest" description="Disordered" evidence="1">
    <location>
        <begin position="76"/>
        <end position="259"/>
    </location>
</feature>
<feature type="compositionally biased region" description="Acidic residues" evidence="1">
    <location>
        <begin position="152"/>
        <end position="162"/>
    </location>
</feature>
<feature type="region of interest" description="Disordered" evidence="1">
    <location>
        <begin position="371"/>
        <end position="469"/>
    </location>
</feature>
<feature type="compositionally biased region" description="Basic and acidic residues" evidence="1">
    <location>
        <begin position="432"/>
        <end position="469"/>
    </location>
</feature>
<keyword evidence="2" id="KW-0472">Membrane</keyword>
<keyword evidence="3" id="KW-1185">Reference proteome</keyword>
<feature type="compositionally biased region" description="Polar residues" evidence="1">
    <location>
        <begin position="304"/>
        <end position="356"/>
    </location>
</feature>
<feature type="compositionally biased region" description="Acidic residues" evidence="1">
    <location>
        <begin position="116"/>
        <end position="144"/>
    </location>
</feature>
<dbReference type="AlphaFoldDB" id="A0A2I4ESU8"/>
<feature type="compositionally biased region" description="Basic and acidic residues" evidence="1">
    <location>
        <begin position="76"/>
        <end position="87"/>
    </location>
</feature>
<dbReference type="KEGG" id="jre:108992383"/>
<gene>
    <name evidence="4" type="primary">LOC108992383</name>
</gene>
<dbReference type="GeneID" id="108992383"/>
<evidence type="ECO:0000313" key="4">
    <source>
        <dbReference type="RefSeq" id="XP_018822483.2"/>
    </source>
</evidence>
<name>A0A2I4ESU8_JUGRE</name>
<proteinExistence type="predicted"/>